<sequence>MAKFFKSLAPDYMKHKVVKKSEEGLNLNEIILPFTKLARISGTFPVVIQKPSRSLNKSSDSTSGGPDLLFKWSSPILCYSIIWSIIKGLYWIMFLLNTGLKLPWPDSIFDENASALVTSSHLGQEFGEVVRSLFVFIYPLQNIISQFILAWDFPRRMEFFNTIPQIERKMGKAFPGEIKNQIRKSNFKFIFWALLLFIPGFLLGVCLPTLCNNVRVGTFLVPNYMIVVLGFIFMGTLFSRVVEDVNMFLMLFMVKELFRQSQLYLSGREMMESIDFCHSKFE</sequence>
<proteinExistence type="predicted"/>
<name>A0A8J2NRU3_9HEXA</name>
<dbReference type="Proteomes" id="UP000708208">
    <property type="component" value="Unassembled WGS sequence"/>
</dbReference>
<dbReference type="EMBL" id="CAJVCH010057846">
    <property type="protein sequence ID" value="CAG7718998.1"/>
    <property type="molecule type" value="Genomic_DNA"/>
</dbReference>
<keyword evidence="3" id="KW-1185">Reference proteome</keyword>
<keyword evidence="1" id="KW-0472">Membrane</keyword>
<evidence type="ECO:0000313" key="3">
    <source>
        <dbReference type="Proteomes" id="UP000708208"/>
    </source>
</evidence>
<evidence type="ECO:0000256" key="1">
    <source>
        <dbReference type="SAM" id="Phobius"/>
    </source>
</evidence>
<feature type="transmembrane region" description="Helical" evidence="1">
    <location>
        <begin position="76"/>
        <end position="96"/>
    </location>
</feature>
<comment type="caution">
    <text evidence="2">The sequence shown here is derived from an EMBL/GenBank/DDBJ whole genome shotgun (WGS) entry which is preliminary data.</text>
</comment>
<keyword evidence="1" id="KW-0812">Transmembrane</keyword>
<evidence type="ECO:0000313" key="2">
    <source>
        <dbReference type="EMBL" id="CAG7718998.1"/>
    </source>
</evidence>
<keyword evidence="1" id="KW-1133">Transmembrane helix</keyword>
<feature type="transmembrane region" description="Helical" evidence="1">
    <location>
        <begin position="222"/>
        <end position="242"/>
    </location>
</feature>
<feature type="transmembrane region" description="Helical" evidence="1">
    <location>
        <begin position="189"/>
        <end position="210"/>
    </location>
</feature>
<dbReference type="AlphaFoldDB" id="A0A8J2NRU3"/>
<reference evidence="2" key="1">
    <citation type="submission" date="2021-06" db="EMBL/GenBank/DDBJ databases">
        <authorList>
            <person name="Hodson N. C."/>
            <person name="Mongue J. A."/>
            <person name="Jaron S. K."/>
        </authorList>
    </citation>
    <scope>NUCLEOTIDE SEQUENCE</scope>
</reference>
<gene>
    <name evidence="2" type="ORF">AFUS01_LOCUS8348</name>
</gene>
<organism evidence="2 3">
    <name type="scientific">Allacma fusca</name>
    <dbReference type="NCBI Taxonomy" id="39272"/>
    <lineage>
        <taxon>Eukaryota</taxon>
        <taxon>Metazoa</taxon>
        <taxon>Ecdysozoa</taxon>
        <taxon>Arthropoda</taxon>
        <taxon>Hexapoda</taxon>
        <taxon>Collembola</taxon>
        <taxon>Symphypleona</taxon>
        <taxon>Sminthuridae</taxon>
        <taxon>Allacma</taxon>
    </lineage>
</organism>
<protein>
    <submittedName>
        <fullName evidence="2">Uncharacterized protein</fullName>
    </submittedName>
</protein>
<feature type="transmembrane region" description="Helical" evidence="1">
    <location>
        <begin position="129"/>
        <end position="151"/>
    </location>
</feature>
<accession>A0A8J2NRU3</accession>